<organism evidence="1 2">
    <name type="scientific">Enterococcus phage EFDG1</name>
    <dbReference type="NCBI Taxonomy" id="1597976"/>
    <lineage>
        <taxon>Viruses</taxon>
        <taxon>Duplodnaviria</taxon>
        <taxon>Heunggongvirae</taxon>
        <taxon>Uroviricota</taxon>
        <taxon>Caudoviricetes</taxon>
        <taxon>Herelleviridae</taxon>
        <taxon>Brockvirinae</taxon>
        <taxon>Schiekvirus</taxon>
        <taxon>Schiekvirus EFDG1</taxon>
    </lineage>
</organism>
<reference evidence="1 2" key="1">
    <citation type="journal article" date="2015" name="Appl. Environ. Microbiol.">
        <title>Targeting Enterococcus faecalis Biofilms with Phage Therapy.</title>
        <authorList>
            <person name="Khalifa L."/>
            <person name="Brosh Y."/>
            <person name="Gelman D."/>
            <person name="Coppenhagen-Glazer S."/>
            <person name="Beyth S."/>
            <person name="Poradosu-Cohen R."/>
            <person name="Que Y.A."/>
            <person name="Beyth N."/>
            <person name="Hazan R."/>
        </authorList>
    </citation>
    <scope>NUCLEOTIDE SEQUENCE [LARGE SCALE GENOMIC DNA]</scope>
</reference>
<evidence type="ECO:0000313" key="1">
    <source>
        <dbReference type="EMBL" id="AJP61410.2"/>
    </source>
</evidence>
<accession>A0A0C5JZG1</accession>
<sequence length="112" mass="12832">MNYPTHEKVAEITVGTDKVYLFPRYMGGTVVDALTQANGSVRGKELTFLPVHTGTDRTTGIRYLNLRQATFIDYKMVEVPTTITDLYLAPKDETEEAKEAREYTIKEYFETR</sequence>
<dbReference type="KEGG" id="vg:26644448"/>
<dbReference type="EMBL" id="KP339049">
    <property type="protein sequence ID" value="AJP61410.2"/>
    <property type="molecule type" value="Genomic_DNA"/>
</dbReference>
<dbReference type="GeneID" id="26644448"/>
<dbReference type="RefSeq" id="YP_009218304.2">
    <property type="nucleotide sequence ID" value="NC_029009.1"/>
</dbReference>
<proteinExistence type="predicted"/>
<dbReference type="Proteomes" id="UP000032402">
    <property type="component" value="Segment"/>
</dbReference>
<protein>
    <submittedName>
        <fullName evidence="1">Uncharacterized protein</fullName>
    </submittedName>
</protein>
<name>A0A0C5JZG1_9CAUD</name>
<keyword evidence="2" id="KW-1185">Reference proteome</keyword>
<evidence type="ECO:0000313" key="2">
    <source>
        <dbReference type="Proteomes" id="UP000032402"/>
    </source>
</evidence>